<evidence type="ECO:0000256" key="2">
    <source>
        <dbReference type="ARBA" id="ARBA00008231"/>
    </source>
</evidence>
<evidence type="ECO:0000313" key="8">
    <source>
        <dbReference type="Proteomes" id="UP001457282"/>
    </source>
</evidence>
<evidence type="ECO:0008006" key="9">
    <source>
        <dbReference type="Google" id="ProtNLM"/>
    </source>
</evidence>
<keyword evidence="8" id="KW-1185">Reference proteome</keyword>
<dbReference type="InterPro" id="IPR011419">
    <property type="entry name" value="ATP12_ATP_synth-F1-assembly"/>
</dbReference>
<comment type="subcellular location">
    <subcellularLocation>
        <location evidence="1">Mitochondrion</location>
    </subcellularLocation>
</comment>
<evidence type="ECO:0000256" key="5">
    <source>
        <dbReference type="ARBA" id="ARBA00023186"/>
    </source>
</evidence>
<feature type="compositionally biased region" description="Low complexity" evidence="6">
    <location>
        <begin position="40"/>
        <end position="53"/>
    </location>
</feature>
<dbReference type="EMBL" id="JBEDUW010000006">
    <property type="protein sequence ID" value="KAK9925422.1"/>
    <property type="molecule type" value="Genomic_DNA"/>
</dbReference>
<keyword evidence="4" id="KW-0496">Mitochondrion</keyword>
<dbReference type="PANTHER" id="PTHR21013:SF10">
    <property type="entry name" value="ATP SYNTHASE MITOCHONDRIAL F1 COMPLEX ASSEMBLY FACTOR 2"/>
    <property type="match status" value="1"/>
</dbReference>
<sequence length="337" mass="37313">MANLLINKTLKSMRNLNLITALSSRSRQFSSAATAEQPQSDGDSSSFTFSSDGQELKNNTTNQDDSIHIKPSASTSKRETASSSVTMPMSFMTGSVVGKRFFNRVTTRKADDGNGWTVMLDYRTLKTPSKRPLKLPTLALAKAIAAEWEYQETDGIRPFTMPLMKLACTALERVPLTRPKVIEYLINKFNQDLVFCRAPDDNELTSSIHERQVEKIDPLLDWMESEFGFKPVVYSSFFGGKQEDGLLTAVEALLKKTDDCELAAIDAIAGAAHSLTVALGLFHGKLQIEEAIELIRLEEDFQVDRWGLVEGGHDVDIADLKVQIASAAVFLGLSRRI</sequence>
<reference evidence="7 8" key="1">
    <citation type="journal article" date="2023" name="G3 (Bethesda)">
        <title>A chromosome-length genome assembly and annotation of blackberry (Rubus argutus, cv. 'Hillquist').</title>
        <authorList>
            <person name="Bruna T."/>
            <person name="Aryal R."/>
            <person name="Dudchenko O."/>
            <person name="Sargent D.J."/>
            <person name="Mead D."/>
            <person name="Buti M."/>
            <person name="Cavallini A."/>
            <person name="Hytonen T."/>
            <person name="Andres J."/>
            <person name="Pham M."/>
            <person name="Weisz D."/>
            <person name="Mascagni F."/>
            <person name="Usai G."/>
            <person name="Natali L."/>
            <person name="Bassil N."/>
            <person name="Fernandez G.E."/>
            <person name="Lomsadze A."/>
            <person name="Armour M."/>
            <person name="Olukolu B."/>
            <person name="Poorten T."/>
            <person name="Britton C."/>
            <person name="Davik J."/>
            <person name="Ashrafi H."/>
            <person name="Aiden E.L."/>
            <person name="Borodovsky M."/>
            <person name="Worthington M."/>
        </authorList>
    </citation>
    <scope>NUCLEOTIDE SEQUENCE [LARGE SCALE GENOMIC DNA]</scope>
    <source>
        <strain evidence="7">PI 553951</strain>
    </source>
</reference>
<feature type="region of interest" description="Disordered" evidence="6">
    <location>
        <begin position="30"/>
        <end position="85"/>
    </location>
</feature>
<dbReference type="AlphaFoldDB" id="A0AAW1WM14"/>
<dbReference type="GO" id="GO:0033615">
    <property type="term" value="P:mitochondrial proton-transporting ATP synthase complex assembly"/>
    <property type="evidence" value="ECO:0007669"/>
    <property type="project" value="TreeGrafter"/>
</dbReference>
<dbReference type="Gene3D" id="3.30.2180.10">
    <property type="entry name" value="ATP12-like"/>
    <property type="match status" value="1"/>
</dbReference>
<keyword evidence="3" id="KW-0809">Transit peptide</keyword>
<accession>A0AAW1WM14</accession>
<dbReference type="GO" id="GO:0005739">
    <property type="term" value="C:mitochondrion"/>
    <property type="evidence" value="ECO:0007669"/>
    <property type="project" value="UniProtKB-SubCell"/>
</dbReference>
<keyword evidence="5" id="KW-0143">Chaperone</keyword>
<evidence type="ECO:0000256" key="1">
    <source>
        <dbReference type="ARBA" id="ARBA00004173"/>
    </source>
</evidence>
<proteinExistence type="inferred from homology"/>
<protein>
    <recommendedName>
        <fullName evidence="9">ATP synthase mitochondrial F1 complex assembly factor 2</fullName>
    </recommendedName>
</protein>
<dbReference type="Gene3D" id="1.10.3580.10">
    <property type="entry name" value="ATP12 ATPase"/>
    <property type="match status" value="1"/>
</dbReference>
<organism evidence="7 8">
    <name type="scientific">Rubus argutus</name>
    <name type="common">Southern blackberry</name>
    <dbReference type="NCBI Taxonomy" id="59490"/>
    <lineage>
        <taxon>Eukaryota</taxon>
        <taxon>Viridiplantae</taxon>
        <taxon>Streptophyta</taxon>
        <taxon>Embryophyta</taxon>
        <taxon>Tracheophyta</taxon>
        <taxon>Spermatophyta</taxon>
        <taxon>Magnoliopsida</taxon>
        <taxon>eudicotyledons</taxon>
        <taxon>Gunneridae</taxon>
        <taxon>Pentapetalae</taxon>
        <taxon>rosids</taxon>
        <taxon>fabids</taxon>
        <taxon>Rosales</taxon>
        <taxon>Rosaceae</taxon>
        <taxon>Rosoideae</taxon>
        <taxon>Rosoideae incertae sedis</taxon>
        <taxon>Rubus</taxon>
    </lineage>
</organism>
<dbReference type="PANTHER" id="PTHR21013">
    <property type="entry name" value="ATP SYNTHASE MITOCHONDRIAL F1 COMPLEX ASSEMBLY FACTOR 2/ATP12 PROTEIN, MITOCHONDRIAL PRECURSOR"/>
    <property type="match status" value="1"/>
</dbReference>
<comment type="caution">
    <text evidence="7">The sequence shown here is derived from an EMBL/GenBank/DDBJ whole genome shotgun (WGS) entry which is preliminary data.</text>
</comment>
<evidence type="ECO:0000313" key="7">
    <source>
        <dbReference type="EMBL" id="KAK9925422.1"/>
    </source>
</evidence>
<evidence type="ECO:0000256" key="3">
    <source>
        <dbReference type="ARBA" id="ARBA00022946"/>
    </source>
</evidence>
<comment type="similarity">
    <text evidence="2">Belongs to the ATP12 family.</text>
</comment>
<dbReference type="Proteomes" id="UP001457282">
    <property type="component" value="Unassembled WGS sequence"/>
</dbReference>
<dbReference type="InterPro" id="IPR023335">
    <property type="entry name" value="ATP12_ortho_dom_sf"/>
</dbReference>
<evidence type="ECO:0000256" key="6">
    <source>
        <dbReference type="SAM" id="MobiDB-lite"/>
    </source>
</evidence>
<dbReference type="InterPro" id="IPR042272">
    <property type="entry name" value="ATP12_ATP_synth-F1-assembly_N"/>
</dbReference>
<feature type="compositionally biased region" description="Polar residues" evidence="6">
    <location>
        <begin position="30"/>
        <end position="39"/>
    </location>
</feature>
<dbReference type="SUPFAM" id="SSF160909">
    <property type="entry name" value="ATP12-like"/>
    <property type="match status" value="1"/>
</dbReference>
<gene>
    <name evidence="7" type="ORF">M0R45_033746</name>
</gene>
<name>A0AAW1WM14_RUBAR</name>
<evidence type="ECO:0000256" key="4">
    <source>
        <dbReference type="ARBA" id="ARBA00023128"/>
    </source>
</evidence>
<dbReference type="Pfam" id="PF07542">
    <property type="entry name" value="ATP12"/>
    <property type="match status" value="1"/>
</dbReference>